<sequence>MWDQGAVDMGAELWFAAAVAGPQVLGAGLHRAARGARRGTLAPVPAAALGLAAIEWCLGVPAAALAAPLAVALAGAVVVAGRERRAGAREGAVRAALALSLAPLIWGALMVAPAARIGVGAEIGPVLALLTGLAALAAHWPALAAAYADPGREPPLPWFLWSASHGGWAVMVMFADLPWPFLAFPLVAQAATLGIGIFALEGGSERRGGEGAR</sequence>
<gene>
    <name evidence="2" type="ORF">FJM51_23065</name>
</gene>
<dbReference type="RefSeq" id="WP_140456436.1">
    <property type="nucleotide sequence ID" value="NZ_VFRP01000071.1"/>
</dbReference>
<dbReference type="AlphaFoldDB" id="A0A501W915"/>
<keyword evidence="1" id="KW-0812">Transmembrane</keyword>
<name>A0A501W915_9RHOB</name>
<organism evidence="2 3">
    <name type="scientific">Amaricoccus solimangrovi</name>
    <dbReference type="NCBI Taxonomy" id="2589815"/>
    <lineage>
        <taxon>Bacteria</taxon>
        <taxon>Pseudomonadati</taxon>
        <taxon>Pseudomonadota</taxon>
        <taxon>Alphaproteobacteria</taxon>
        <taxon>Rhodobacterales</taxon>
        <taxon>Paracoccaceae</taxon>
        <taxon>Amaricoccus</taxon>
    </lineage>
</organism>
<evidence type="ECO:0000313" key="2">
    <source>
        <dbReference type="EMBL" id="TPE44544.1"/>
    </source>
</evidence>
<evidence type="ECO:0000256" key="1">
    <source>
        <dbReference type="SAM" id="Phobius"/>
    </source>
</evidence>
<feature type="transmembrane region" description="Helical" evidence="1">
    <location>
        <begin position="92"/>
        <end position="114"/>
    </location>
</feature>
<keyword evidence="1" id="KW-1133">Transmembrane helix</keyword>
<dbReference type="Proteomes" id="UP000319255">
    <property type="component" value="Unassembled WGS sequence"/>
</dbReference>
<keyword evidence="3" id="KW-1185">Reference proteome</keyword>
<protein>
    <submittedName>
        <fullName evidence="2">Uncharacterized protein</fullName>
    </submittedName>
</protein>
<feature type="transmembrane region" description="Helical" evidence="1">
    <location>
        <begin position="158"/>
        <end position="175"/>
    </location>
</feature>
<comment type="caution">
    <text evidence="2">The sequence shown here is derived from an EMBL/GenBank/DDBJ whole genome shotgun (WGS) entry which is preliminary data.</text>
</comment>
<feature type="transmembrane region" description="Helical" evidence="1">
    <location>
        <begin position="58"/>
        <end position="80"/>
    </location>
</feature>
<keyword evidence="1" id="KW-0472">Membrane</keyword>
<accession>A0A501W915</accession>
<evidence type="ECO:0000313" key="3">
    <source>
        <dbReference type="Proteomes" id="UP000319255"/>
    </source>
</evidence>
<reference evidence="2 3" key="1">
    <citation type="submission" date="2019-06" db="EMBL/GenBank/DDBJ databases">
        <title>A novel bacterium of genus Amaricoccus, isolated from marine sediment.</title>
        <authorList>
            <person name="Huang H."/>
            <person name="Mo K."/>
            <person name="Hu Y."/>
        </authorList>
    </citation>
    <scope>NUCLEOTIDE SEQUENCE [LARGE SCALE GENOMIC DNA]</scope>
    <source>
        <strain evidence="2 3">HB172011</strain>
    </source>
</reference>
<dbReference type="EMBL" id="VFRP01000071">
    <property type="protein sequence ID" value="TPE44544.1"/>
    <property type="molecule type" value="Genomic_DNA"/>
</dbReference>
<feature type="transmembrane region" description="Helical" evidence="1">
    <location>
        <begin position="126"/>
        <end position="146"/>
    </location>
</feature>
<proteinExistence type="predicted"/>
<feature type="transmembrane region" description="Helical" evidence="1">
    <location>
        <begin position="181"/>
        <end position="200"/>
    </location>
</feature>